<accession>A0A840KEK5</accession>
<name>A0A840KEK5_9FLAO</name>
<protein>
    <submittedName>
        <fullName evidence="1">Uncharacterized protein</fullName>
    </submittedName>
</protein>
<comment type="caution">
    <text evidence="1">The sequence shown here is derived from an EMBL/GenBank/DDBJ whole genome shotgun (WGS) entry which is preliminary data.</text>
</comment>
<dbReference type="EMBL" id="JACHLE010000001">
    <property type="protein sequence ID" value="MBB4806164.1"/>
    <property type="molecule type" value="Genomic_DNA"/>
</dbReference>
<evidence type="ECO:0000313" key="1">
    <source>
        <dbReference type="EMBL" id="MBB4806164.1"/>
    </source>
</evidence>
<organism evidence="1 2">
    <name type="scientific">Chryseobacterium defluvii</name>
    <dbReference type="NCBI Taxonomy" id="160396"/>
    <lineage>
        <taxon>Bacteria</taxon>
        <taxon>Pseudomonadati</taxon>
        <taxon>Bacteroidota</taxon>
        <taxon>Flavobacteriia</taxon>
        <taxon>Flavobacteriales</taxon>
        <taxon>Weeksellaceae</taxon>
        <taxon>Chryseobacterium group</taxon>
        <taxon>Chryseobacterium</taxon>
    </lineage>
</organism>
<evidence type="ECO:0000313" key="2">
    <source>
        <dbReference type="Proteomes" id="UP000592180"/>
    </source>
</evidence>
<dbReference type="AlphaFoldDB" id="A0A840KEK5"/>
<dbReference type="RefSeq" id="WP_262888905.1">
    <property type="nucleotide sequence ID" value="NZ_JACHLE010000001.1"/>
</dbReference>
<proteinExistence type="predicted"/>
<reference evidence="1 2" key="1">
    <citation type="submission" date="2020-08" db="EMBL/GenBank/DDBJ databases">
        <title>Functional genomics of gut bacteria from endangered species of beetles.</title>
        <authorList>
            <person name="Carlos-Shanley C."/>
        </authorList>
    </citation>
    <scope>NUCLEOTIDE SEQUENCE [LARGE SCALE GENOMIC DNA]</scope>
    <source>
        <strain evidence="1 2">S00151</strain>
    </source>
</reference>
<gene>
    <name evidence="1" type="ORF">HNP38_001436</name>
</gene>
<keyword evidence="2" id="KW-1185">Reference proteome</keyword>
<sequence length="40" mass="4574">MIIFKDKAIVALISATKGTKIFPDIYLSYYYGEFVIPQES</sequence>
<dbReference type="Proteomes" id="UP000592180">
    <property type="component" value="Unassembled WGS sequence"/>
</dbReference>